<accession>A0A0D0CQH4</accession>
<protein>
    <submittedName>
        <fullName evidence="2">Uncharacterized protein</fullName>
    </submittedName>
</protein>
<feature type="region of interest" description="Disordered" evidence="1">
    <location>
        <begin position="1"/>
        <end position="30"/>
    </location>
</feature>
<proteinExistence type="predicted"/>
<gene>
    <name evidence="2" type="ORF">GYMLUDRAFT_741998</name>
</gene>
<reference evidence="2 3" key="1">
    <citation type="submission" date="2014-04" db="EMBL/GenBank/DDBJ databases">
        <title>Evolutionary Origins and Diversification of the Mycorrhizal Mutualists.</title>
        <authorList>
            <consortium name="DOE Joint Genome Institute"/>
            <consortium name="Mycorrhizal Genomics Consortium"/>
            <person name="Kohler A."/>
            <person name="Kuo A."/>
            <person name="Nagy L.G."/>
            <person name="Floudas D."/>
            <person name="Copeland A."/>
            <person name="Barry K.W."/>
            <person name="Cichocki N."/>
            <person name="Veneault-Fourrey C."/>
            <person name="LaButti K."/>
            <person name="Lindquist E.A."/>
            <person name="Lipzen A."/>
            <person name="Lundell T."/>
            <person name="Morin E."/>
            <person name="Murat C."/>
            <person name="Riley R."/>
            <person name="Ohm R."/>
            <person name="Sun H."/>
            <person name="Tunlid A."/>
            <person name="Henrissat B."/>
            <person name="Grigoriev I.V."/>
            <person name="Hibbett D.S."/>
            <person name="Martin F."/>
        </authorList>
    </citation>
    <scope>NUCLEOTIDE SEQUENCE [LARGE SCALE GENOMIC DNA]</scope>
    <source>
        <strain evidence="2 3">FD-317 M1</strain>
    </source>
</reference>
<organism evidence="2 3">
    <name type="scientific">Collybiopsis luxurians FD-317 M1</name>
    <dbReference type="NCBI Taxonomy" id="944289"/>
    <lineage>
        <taxon>Eukaryota</taxon>
        <taxon>Fungi</taxon>
        <taxon>Dikarya</taxon>
        <taxon>Basidiomycota</taxon>
        <taxon>Agaricomycotina</taxon>
        <taxon>Agaricomycetes</taxon>
        <taxon>Agaricomycetidae</taxon>
        <taxon>Agaricales</taxon>
        <taxon>Marasmiineae</taxon>
        <taxon>Omphalotaceae</taxon>
        <taxon>Collybiopsis</taxon>
        <taxon>Collybiopsis luxurians</taxon>
    </lineage>
</organism>
<dbReference type="OrthoDB" id="3066241at2759"/>
<evidence type="ECO:0000313" key="2">
    <source>
        <dbReference type="EMBL" id="KIK57683.1"/>
    </source>
</evidence>
<evidence type="ECO:0000313" key="3">
    <source>
        <dbReference type="Proteomes" id="UP000053593"/>
    </source>
</evidence>
<dbReference type="AlphaFoldDB" id="A0A0D0CQH4"/>
<keyword evidence="3" id="KW-1185">Reference proteome</keyword>
<dbReference type="Proteomes" id="UP000053593">
    <property type="component" value="Unassembled WGS sequence"/>
</dbReference>
<evidence type="ECO:0000256" key="1">
    <source>
        <dbReference type="SAM" id="MobiDB-lite"/>
    </source>
</evidence>
<dbReference type="EMBL" id="KN834789">
    <property type="protein sequence ID" value="KIK57683.1"/>
    <property type="molecule type" value="Genomic_DNA"/>
</dbReference>
<name>A0A0D0CQH4_9AGAR</name>
<feature type="compositionally biased region" description="Polar residues" evidence="1">
    <location>
        <begin position="13"/>
        <end position="29"/>
    </location>
</feature>
<sequence>MYIGIPPPRVRRSATNSSSNKRQDQQGPSQLRIRSHSVIEIFDSPPPRIQPAFESAFDNDVRQPCLVCTECPDPLVSSRLRALFRYDPDSRQKLGIKLGLRCDLDLDTLLLLDQATRDKLFRESNMSDDLVARIKAILHSEEPKSHVNSGISENDLRRYISSVYPCKEHPVLSPSMKIPPHFLRTFNSVHMEHLLPLALLPFQSIGDGASFSPLQKAAILWALSTE</sequence>
<dbReference type="HOGENOM" id="CLU_1224896_0_0_1"/>